<accession>A0A8H7HXC0</accession>
<feature type="compositionally biased region" description="Basic residues" evidence="5">
    <location>
        <begin position="1519"/>
        <end position="1529"/>
    </location>
</feature>
<keyword evidence="3" id="KW-0697">Rotamase</keyword>
<dbReference type="GO" id="GO:0071013">
    <property type="term" value="C:catalytic step 2 spliceosome"/>
    <property type="evidence" value="ECO:0007669"/>
    <property type="project" value="TreeGrafter"/>
</dbReference>
<dbReference type="InterPro" id="IPR044666">
    <property type="entry name" value="Cyclophilin_A-like"/>
</dbReference>
<dbReference type="CDD" id="cd21133">
    <property type="entry name" value="EVE"/>
    <property type="match status" value="1"/>
</dbReference>
<feature type="compositionally biased region" description="Pro residues" evidence="5">
    <location>
        <begin position="265"/>
        <end position="277"/>
    </location>
</feature>
<evidence type="ECO:0000256" key="4">
    <source>
        <dbReference type="ARBA" id="ARBA00023235"/>
    </source>
</evidence>
<protein>
    <recommendedName>
        <fullName evidence="2">peptidylprolyl isomerase</fullName>
        <ecNumber evidence="2">5.2.1.8</ecNumber>
    </recommendedName>
</protein>
<evidence type="ECO:0000259" key="6">
    <source>
        <dbReference type="PROSITE" id="PS50072"/>
    </source>
</evidence>
<dbReference type="Gene3D" id="3.10.590.10">
    <property type="entry name" value="ph1033 like domains"/>
    <property type="match status" value="1"/>
</dbReference>
<sequence>MSTPSVTLQTNMGDVTFELYEQHAPKVCIPQQCAYSSDCGRLRKACKNFSELAKRGYYNGNIFHRIIADFMIQGGDPTGTGRGGTSIYGQKFEDEITPELRFTGAGILAMGSQFFITLAPTPYLDGKHTIFGRVSNGMRVVQRLGAVGTDAQDSTYTLNERYTYTQQPPNRVLLASPRVYATHQMNFSRARHTITCAPRFRGCGSFDPRVHDHSTQTHSLSKSTNSVQTYQSHQLATPGARSTFRPTIMGHGLGSDSDSDLSSAPPSPRLAPSPSTLPPHRESSLSPAPTLSLGRASFPLTSPPQPQRHQETRERSLSSATEPPWKSRPRPKRQLSTSAPNPPAASPKRRRQNGKASATTKDVTGKGNDSSRKGNEEKAEGESASGKGKQVAGARVKVGKIKLRVKEDPPAPIDPETHDPNSGDEKLETLASTLSKTVSPAPWKSKISPPSGLVNTNKAKPAPFSAKPKLAPGSTIKSKSTAASSSKSTSFKPAESSALPNTSKPALIAAKPARTAKRPVYTESNDSSQEEEEEEKAKKHKRRKSHATETTTRKPKPKPKPSRKSRVSTPPRSSPQPDSTSGPLELRPASFLTKSSSFLTKPVIPSTTLNVQPREDVWSYDDLTGLTWIKLDIEKCQVVPGNEHPVTLGEQWCWWPAEVKQNTSNGLQLSLCGLGMERELTPNAAAESNILTFRKPNSSSVRFPTFKSAFSPPVVDVEVPNPDNEALTQVSGGLSTPPTTELSSILPTSSPAALETSWKRALTCAFEIDTESNDGLEDIFLLFSQRSKSPQDDDNDEQSGNTALEDQSSEQSEDEDVLENGMTVLCRYRTRYYPAKIISYHPREGKSKKRAGLKGKYKCMFADESTRMAGRPEILTTLDEGFVTCPLGAYQRYTTTAYERPTGIREPSPAPRADSPAPEPKDAQIDSKEYCSRERIRDQLKPVLPFLKGLIERRYIPGKGIVDGAELSKPETKDGSPSTEPGTLVVEPSDSGKELQPTLDRHAVFMQGGRARKNLAYSVYTGDLNEDDCEELMFELSRWALRGERWACGEVENHVDAGDQEGKEGKGEGDATSQVIQKEQISQDGSTQEAGASDVENNAELDGMGSKALQMQGTDADTQGTDQEMNLGHDSQPQPERKNSSSTELEDEPLTVVKILEAAPSTRGDFRSLVKLQPPRPSGASDYEALTAEERMGYVSDVLYPEAAALIISYRRGIRTQPGPLTDQAAEHALYTTGQEAAKNTTSTSDWVEQILAVRQLRESNSRYQVEEQTQCFYLHDIDYLDIEGLPRSLGSHVTALANVYYAMWLRRATHSVSAFSFQHTMSRYWLMKAEPDSRIVKGKDVKFSVDDFEACVTTAWEGVRNHEAKNIMRDQMKVGDNVSKEAFPDYTANDPTHPYYDAKSSSRDSKSEPTWWMVELKFKSRLKHFVSLATLRSITSATSVEDLAQLSPNSEDGQNQLSYLTKDDLKALGAMPLLNRGRLSVQPVNEGAWAAINKLSERGGWDEQIKPKSGKGAPRSGKPSKPRKPTKRKVSESDEESGSQVSEKRNVKVSSPTEVPRRSNRRKT</sequence>
<feature type="compositionally biased region" description="Low complexity" evidence="5">
    <location>
        <begin position="458"/>
        <end position="497"/>
    </location>
</feature>
<feature type="region of interest" description="Disordered" evidence="5">
    <location>
        <begin position="1501"/>
        <end position="1565"/>
    </location>
</feature>
<keyword evidence="4" id="KW-0413">Isomerase</keyword>
<feature type="region of interest" description="Disordered" evidence="5">
    <location>
        <begin position="962"/>
        <end position="995"/>
    </location>
</feature>
<evidence type="ECO:0000256" key="5">
    <source>
        <dbReference type="SAM" id="MobiDB-lite"/>
    </source>
</evidence>
<feature type="compositionally biased region" description="Polar residues" evidence="5">
    <location>
        <begin position="216"/>
        <end position="235"/>
    </location>
</feature>
<dbReference type="PANTHER" id="PTHR45625:SF4">
    <property type="entry name" value="PEPTIDYLPROLYL ISOMERASE DOMAIN AND WD REPEAT-CONTAINING PROTEIN 1"/>
    <property type="match status" value="1"/>
</dbReference>
<dbReference type="InterPro" id="IPR029000">
    <property type="entry name" value="Cyclophilin-like_dom_sf"/>
</dbReference>
<dbReference type="InterPro" id="IPR002740">
    <property type="entry name" value="EVE_domain"/>
</dbReference>
<feature type="compositionally biased region" description="Polar residues" evidence="5">
    <location>
        <begin position="1109"/>
        <end position="1134"/>
    </location>
</feature>
<dbReference type="Proteomes" id="UP000602905">
    <property type="component" value="Unassembled WGS sequence"/>
</dbReference>
<feature type="region of interest" description="Disordered" evidence="5">
    <location>
        <begin position="896"/>
        <end position="926"/>
    </location>
</feature>
<dbReference type="GO" id="GO:0006457">
    <property type="term" value="P:protein folding"/>
    <property type="evidence" value="ECO:0007669"/>
    <property type="project" value="InterPro"/>
</dbReference>
<dbReference type="Gene3D" id="2.40.100.10">
    <property type="entry name" value="Cyclophilin-like"/>
    <property type="match status" value="1"/>
</dbReference>
<dbReference type="PRINTS" id="PR00153">
    <property type="entry name" value="CSAPPISMRASE"/>
</dbReference>
<feature type="region of interest" description="Disordered" evidence="5">
    <location>
        <begin position="1109"/>
        <end position="1150"/>
    </location>
</feature>
<evidence type="ECO:0000313" key="8">
    <source>
        <dbReference type="Proteomes" id="UP000602905"/>
    </source>
</evidence>
<feature type="compositionally biased region" description="Basic residues" evidence="5">
    <location>
        <begin position="553"/>
        <end position="566"/>
    </location>
</feature>
<comment type="catalytic activity">
    <reaction evidence="1">
        <text>[protein]-peptidylproline (omega=180) = [protein]-peptidylproline (omega=0)</text>
        <dbReference type="Rhea" id="RHEA:16237"/>
        <dbReference type="Rhea" id="RHEA-COMP:10747"/>
        <dbReference type="Rhea" id="RHEA-COMP:10748"/>
        <dbReference type="ChEBI" id="CHEBI:83833"/>
        <dbReference type="ChEBI" id="CHEBI:83834"/>
        <dbReference type="EC" id="5.2.1.8"/>
    </reaction>
</comment>
<dbReference type="SUPFAM" id="SSF50891">
    <property type="entry name" value="Cyclophilin-like"/>
    <property type="match status" value="1"/>
</dbReference>
<feature type="compositionally biased region" description="Basic and acidic residues" evidence="5">
    <location>
        <begin position="1055"/>
        <end position="1069"/>
    </location>
</feature>
<dbReference type="OrthoDB" id="2505887at2759"/>
<feature type="region of interest" description="Disordered" evidence="5">
    <location>
        <begin position="1055"/>
        <end position="1074"/>
    </location>
</feature>
<feature type="domain" description="PPIase cyclophilin-type" evidence="6">
    <location>
        <begin position="9"/>
        <end position="179"/>
    </location>
</feature>
<dbReference type="EC" id="5.2.1.8" evidence="2"/>
<dbReference type="Pfam" id="PF01878">
    <property type="entry name" value="EVE"/>
    <property type="match status" value="1"/>
</dbReference>
<dbReference type="SUPFAM" id="SSF88697">
    <property type="entry name" value="PUA domain-like"/>
    <property type="match status" value="1"/>
</dbReference>
<feature type="region of interest" description="Disordered" evidence="5">
    <location>
        <begin position="787"/>
        <end position="818"/>
    </location>
</feature>
<dbReference type="GO" id="GO:0003755">
    <property type="term" value="F:peptidyl-prolyl cis-trans isomerase activity"/>
    <property type="evidence" value="ECO:0007669"/>
    <property type="project" value="UniProtKB-KW"/>
</dbReference>
<gene>
    <name evidence="7" type="ORF">RHS03_02679</name>
</gene>
<feature type="compositionally biased region" description="Acidic residues" evidence="5">
    <location>
        <begin position="807"/>
        <end position="818"/>
    </location>
</feature>
<feature type="region of interest" description="Disordered" evidence="5">
    <location>
        <begin position="211"/>
        <end position="586"/>
    </location>
</feature>
<evidence type="ECO:0000256" key="2">
    <source>
        <dbReference type="ARBA" id="ARBA00013194"/>
    </source>
</evidence>
<dbReference type="InterPro" id="IPR020892">
    <property type="entry name" value="Cyclophilin-type_PPIase_CS"/>
</dbReference>
<dbReference type="PANTHER" id="PTHR45625">
    <property type="entry name" value="PEPTIDYL-PROLYL CIS-TRANS ISOMERASE-RELATED"/>
    <property type="match status" value="1"/>
</dbReference>
<evidence type="ECO:0000256" key="3">
    <source>
        <dbReference type="ARBA" id="ARBA00023110"/>
    </source>
</evidence>
<feature type="compositionally biased region" description="Basic and acidic residues" evidence="5">
    <location>
        <begin position="404"/>
        <end position="428"/>
    </location>
</feature>
<dbReference type="InterPro" id="IPR015947">
    <property type="entry name" value="PUA-like_sf"/>
</dbReference>
<dbReference type="PROSITE" id="PS50072">
    <property type="entry name" value="CSA_PPIASE_2"/>
    <property type="match status" value="1"/>
</dbReference>
<evidence type="ECO:0000256" key="1">
    <source>
        <dbReference type="ARBA" id="ARBA00000971"/>
    </source>
</evidence>
<evidence type="ECO:0000313" key="7">
    <source>
        <dbReference type="EMBL" id="KAF8709351.1"/>
    </source>
</evidence>
<feature type="non-terminal residue" evidence="7">
    <location>
        <position position="1"/>
    </location>
</feature>
<dbReference type="PROSITE" id="PS00170">
    <property type="entry name" value="CSA_PPIASE_1"/>
    <property type="match status" value="1"/>
</dbReference>
<feature type="compositionally biased region" description="Basic and acidic residues" evidence="5">
    <location>
        <begin position="369"/>
        <end position="381"/>
    </location>
</feature>
<name>A0A8H7HXC0_9AGAM</name>
<dbReference type="Pfam" id="PF00160">
    <property type="entry name" value="Pro_isomerase"/>
    <property type="match status" value="1"/>
</dbReference>
<comment type="caution">
    <text evidence="7">The sequence shown here is derived from an EMBL/GenBank/DDBJ whole genome shotgun (WGS) entry which is preliminary data.</text>
</comment>
<proteinExistence type="predicted"/>
<feature type="compositionally biased region" description="Low complexity" evidence="5">
    <location>
        <begin position="905"/>
        <end position="916"/>
    </location>
</feature>
<organism evidence="7 8">
    <name type="scientific">Rhizoctonia solani</name>
    <dbReference type="NCBI Taxonomy" id="456999"/>
    <lineage>
        <taxon>Eukaryota</taxon>
        <taxon>Fungi</taxon>
        <taxon>Dikarya</taxon>
        <taxon>Basidiomycota</taxon>
        <taxon>Agaricomycotina</taxon>
        <taxon>Agaricomycetes</taxon>
        <taxon>Cantharellales</taxon>
        <taxon>Ceratobasidiaceae</taxon>
        <taxon>Rhizoctonia</taxon>
    </lineage>
</organism>
<dbReference type="EMBL" id="JACYCD010000048">
    <property type="protein sequence ID" value="KAF8709351.1"/>
    <property type="molecule type" value="Genomic_DNA"/>
</dbReference>
<reference evidence="7" key="1">
    <citation type="submission" date="2020-09" db="EMBL/GenBank/DDBJ databases">
        <title>Comparative genome analyses of four rice-infecting Rhizoctonia solani isolates reveal extensive enrichment of homogalacturonan modification genes.</title>
        <authorList>
            <person name="Lee D.-Y."/>
            <person name="Jeon J."/>
            <person name="Kim K.-T."/>
            <person name="Cheong K."/>
            <person name="Song H."/>
            <person name="Choi G."/>
            <person name="Ko J."/>
            <person name="Opiyo S.O."/>
            <person name="Zuo S."/>
            <person name="Madhav S."/>
            <person name="Lee Y.-H."/>
            <person name="Wang G.-L."/>
        </authorList>
    </citation>
    <scope>NUCLEOTIDE SEQUENCE</scope>
    <source>
        <strain evidence="7">AG1-IA WGL</strain>
    </source>
</reference>
<dbReference type="InterPro" id="IPR002130">
    <property type="entry name" value="Cyclophilin-type_PPIase_dom"/>
</dbReference>
<dbReference type="InterPro" id="IPR047197">
    <property type="entry name" value="THYN1-like_EVE"/>
</dbReference>